<dbReference type="SFLD" id="SFLDG00358">
    <property type="entry name" value="Main_(cytGST)"/>
    <property type="match status" value="1"/>
</dbReference>
<dbReference type="PANTHER" id="PTHR43968">
    <property type="match status" value="1"/>
</dbReference>
<name>A0A8I3ABQ1_9AGAM</name>
<gene>
    <name evidence="3" type="ORF">JVT61DRAFT_9983</name>
</gene>
<dbReference type="GO" id="GO:0016740">
    <property type="term" value="F:transferase activity"/>
    <property type="evidence" value="ECO:0007669"/>
    <property type="project" value="UniProtKB-KW"/>
</dbReference>
<keyword evidence="4" id="KW-1185">Reference proteome</keyword>
<dbReference type="PROSITE" id="PS50404">
    <property type="entry name" value="GST_NTER"/>
    <property type="match status" value="1"/>
</dbReference>
<dbReference type="SUPFAM" id="SSF47616">
    <property type="entry name" value="GST C-terminal domain-like"/>
    <property type="match status" value="1"/>
</dbReference>
<dbReference type="PROSITE" id="PS50405">
    <property type="entry name" value="GST_CTER"/>
    <property type="match status" value="1"/>
</dbReference>
<evidence type="ECO:0000259" key="2">
    <source>
        <dbReference type="PROSITE" id="PS50405"/>
    </source>
</evidence>
<dbReference type="InterPro" id="IPR050983">
    <property type="entry name" value="GST_Omega/HSP26"/>
</dbReference>
<dbReference type="AlphaFoldDB" id="A0A8I3ABQ1"/>
<dbReference type="InterPro" id="IPR010987">
    <property type="entry name" value="Glutathione-S-Trfase_C-like"/>
</dbReference>
<evidence type="ECO:0000313" key="4">
    <source>
        <dbReference type="Proteomes" id="UP000683000"/>
    </source>
</evidence>
<accession>A0A8I3ABQ1</accession>
<dbReference type="Gene3D" id="3.40.30.10">
    <property type="entry name" value="Glutaredoxin"/>
    <property type="match status" value="1"/>
</dbReference>
<proteinExistence type="predicted"/>
<dbReference type="CDD" id="cd00570">
    <property type="entry name" value="GST_N_family"/>
    <property type="match status" value="1"/>
</dbReference>
<dbReference type="PANTHER" id="PTHR43968:SF6">
    <property type="entry name" value="GLUTATHIONE S-TRANSFERASE OMEGA"/>
    <property type="match status" value="1"/>
</dbReference>
<evidence type="ECO:0000313" key="3">
    <source>
        <dbReference type="EMBL" id="KAG6379493.1"/>
    </source>
</evidence>
<evidence type="ECO:0000259" key="1">
    <source>
        <dbReference type="PROSITE" id="PS50404"/>
    </source>
</evidence>
<reference evidence="3" key="1">
    <citation type="submission" date="2021-03" db="EMBL/GenBank/DDBJ databases">
        <title>Evolutionary innovations through gain and loss of genes in the ectomycorrhizal Boletales.</title>
        <authorList>
            <person name="Wu G."/>
            <person name="Miyauchi S."/>
            <person name="Morin E."/>
            <person name="Yang Z.-L."/>
            <person name="Xu J."/>
            <person name="Martin F.M."/>
        </authorList>
    </citation>
    <scope>NUCLEOTIDE SEQUENCE</scope>
    <source>
        <strain evidence="3">BR01</strain>
    </source>
</reference>
<feature type="domain" description="GST C-terminal" evidence="2">
    <location>
        <begin position="103"/>
        <end position="239"/>
    </location>
</feature>
<keyword evidence="3" id="KW-0808">Transferase</keyword>
<dbReference type="InterPro" id="IPR036282">
    <property type="entry name" value="Glutathione-S-Trfase_C_sf"/>
</dbReference>
<sequence>MPEQITYYHDVLKISPFCHRVEIALLEAGASYTPHGFDIFNKPAWFAKVNPFSGKIPALTYGGPHVPPEEPSPLSFKLTESFVILEFLADLFPNASLLPPVSDPTARARVRFFIDAVARHVETPMFNIAKDVPGALEKMMEGLETFQALLPDPEAAGGEYAMGKVFTNADCAIAPILGTLQIAARTDVGRLKAEVAKKVEEMLAETKFDRLRRYQKALWERESVKKVLDLERIEGVWRVRFARN</sequence>
<dbReference type="SFLD" id="SFLDS00019">
    <property type="entry name" value="Glutathione_Transferase_(cytos"/>
    <property type="match status" value="1"/>
</dbReference>
<feature type="domain" description="GST N-terminal" evidence="1">
    <location>
        <begin position="5"/>
        <end position="96"/>
    </location>
</feature>
<dbReference type="InterPro" id="IPR004045">
    <property type="entry name" value="Glutathione_S-Trfase_N"/>
</dbReference>
<comment type="caution">
    <text evidence="3">The sequence shown here is derived from an EMBL/GenBank/DDBJ whole genome shotgun (WGS) entry which is preliminary data.</text>
</comment>
<protein>
    <submittedName>
        <fullName evidence="3">Glutathione S-transferase</fullName>
    </submittedName>
</protein>
<dbReference type="Gene3D" id="1.20.1050.10">
    <property type="match status" value="1"/>
</dbReference>
<dbReference type="InterPro" id="IPR040079">
    <property type="entry name" value="Glutathione_S-Trfase"/>
</dbReference>
<organism evidence="3 4">
    <name type="scientific">Boletus reticuloceps</name>
    <dbReference type="NCBI Taxonomy" id="495285"/>
    <lineage>
        <taxon>Eukaryota</taxon>
        <taxon>Fungi</taxon>
        <taxon>Dikarya</taxon>
        <taxon>Basidiomycota</taxon>
        <taxon>Agaricomycotina</taxon>
        <taxon>Agaricomycetes</taxon>
        <taxon>Agaricomycetidae</taxon>
        <taxon>Boletales</taxon>
        <taxon>Boletineae</taxon>
        <taxon>Boletaceae</taxon>
        <taxon>Boletoideae</taxon>
        <taxon>Boletus</taxon>
    </lineage>
</organism>
<dbReference type="Pfam" id="PF13409">
    <property type="entry name" value="GST_N_2"/>
    <property type="match status" value="1"/>
</dbReference>
<dbReference type="OrthoDB" id="202840at2759"/>
<dbReference type="GO" id="GO:0005737">
    <property type="term" value="C:cytoplasm"/>
    <property type="evidence" value="ECO:0007669"/>
    <property type="project" value="TreeGrafter"/>
</dbReference>
<dbReference type="EMBL" id="JAGFBS010000004">
    <property type="protein sequence ID" value="KAG6379493.1"/>
    <property type="molecule type" value="Genomic_DNA"/>
</dbReference>
<dbReference type="Proteomes" id="UP000683000">
    <property type="component" value="Unassembled WGS sequence"/>
</dbReference>
<dbReference type="InterPro" id="IPR036249">
    <property type="entry name" value="Thioredoxin-like_sf"/>
</dbReference>
<dbReference type="SUPFAM" id="SSF52833">
    <property type="entry name" value="Thioredoxin-like"/>
    <property type="match status" value="1"/>
</dbReference>